<evidence type="ECO:0000313" key="2">
    <source>
        <dbReference type="EMBL" id="AGZ44498.1"/>
    </source>
</evidence>
<proteinExistence type="predicted"/>
<feature type="transmembrane region" description="Helical" evidence="1">
    <location>
        <begin position="26"/>
        <end position="44"/>
    </location>
</feature>
<name>U5W5L7_9ACTN</name>
<dbReference type="RefSeq" id="WP_023560832.1">
    <property type="nucleotide sequence ID" value="NC_022657.1"/>
</dbReference>
<keyword evidence="3" id="KW-1185">Reference proteome</keyword>
<dbReference type="AlphaFoldDB" id="U5W5L7"/>
<keyword evidence="1" id="KW-1133">Transmembrane helix</keyword>
<dbReference type="Proteomes" id="UP000017746">
    <property type="component" value="Chromosome"/>
</dbReference>
<evidence type="ECO:0000256" key="1">
    <source>
        <dbReference type="SAM" id="Phobius"/>
    </source>
</evidence>
<organism evidence="2 3">
    <name type="scientific">Actinoplanes friuliensis DSM 7358</name>
    <dbReference type="NCBI Taxonomy" id="1246995"/>
    <lineage>
        <taxon>Bacteria</taxon>
        <taxon>Bacillati</taxon>
        <taxon>Actinomycetota</taxon>
        <taxon>Actinomycetes</taxon>
        <taxon>Micromonosporales</taxon>
        <taxon>Micromonosporaceae</taxon>
        <taxon>Actinoplanes</taxon>
    </lineage>
</organism>
<gene>
    <name evidence="2" type="ORF">AFR_31190</name>
</gene>
<protein>
    <submittedName>
        <fullName evidence="2">Uncharacterized protein</fullName>
    </submittedName>
</protein>
<sequence length="48" mass="5426">MLDTDVQTDPEVEPDDGPRQVNWRRVVRAVTILTLGIVAVLAIWQEPL</sequence>
<keyword evidence="1" id="KW-0472">Membrane</keyword>
<reference evidence="2 3" key="1">
    <citation type="journal article" date="2014" name="J. Biotechnol.">
        <title>Complete genome sequence of the actinobacterium Actinoplanes friuliensis HAG 010964, producer of the lipopeptide antibiotic friulimycin.</title>
        <authorList>
            <person name="Ruckert C."/>
            <person name="Szczepanowski R."/>
            <person name="Albersmeier A."/>
            <person name="Goesmann A."/>
            <person name="Fischer N."/>
            <person name="Steinkamper A."/>
            <person name="Puhler A."/>
            <person name="Biener R."/>
            <person name="Schwartz D."/>
            <person name="Kalinowski J."/>
        </authorList>
    </citation>
    <scope>NUCLEOTIDE SEQUENCE [LARGE SCALE GENOMIC DNA]</scope>
    <source>
        <strain evidence="2 3">DSM 7358</strain>
    </source>
</reference>
<dbReference type="PATRIC" id="fig|1246995.3.peg.6313"/>
<dbReference type="HOGENOM" id="CLU_3094659_0_0_11"/>
<keyword evidence="1" id="KW-0812">Transmembrane</keyword>
<dbReference type="KEGG" id="afs:AFR_31190"/>
<evidence type="ECO:0000313" key="3">
    <source>
        <dbReference type="Proteomes" id="UP000017746"/>
    </source>
</evidence>
<accession>U5W5L7</accession>
<dbReference type="EMBL" id="CP006272">
    <property type="protein sequence ID" value="AGZ44498.1"/>
    <property type="molecule type" value="Genomic_DNA"/>
</dbReference>